<proteinExistence type="predicted"/>
<evidence type="ECO:0000313" key="2">
    <source>
        <dbReference type="Proteomes" id="UP000481739"/>
    </source>
</evidence>
<dbReference type="EMBL" id="WHZZ01000006">
    <property type="protein sequence ID" value="MQL49359.1"/>
    <property type="molecule type" value="Genomic_DNA"/>
</dbReference>
<dbReference type="RefSeq" id="WP_152963400.1">
    <property type="nucleotide sequence ID" value="NZ_CAWOZU010000021.1"/>
</dbReference>
<organism evidence="1 2">
    <name type="scientific">Photorhabdus khanii</name>
    <dbReference type="NCBI Taxonomy" id="1004150"/>
    <lineage>
        <taxon>Bacteria</taxon>
        <taxon>Pseudomonadati</taxon>
        <taxon>Pseudomonadota</taxon>
        <taxon>Gammaproteobacteria</taxon>
        <taxon>Enterobacterales</taxon>
        <taxon>Morganellaceae</taxon>
        <taxon>Photorhabdus</taxon>
    </lineage>
</organism>
<gene>
    <name evidence="1" type="ORF">GEA64_15965</name>
</gene>
<name>A0A7C9GQ10_9GAMM</name>
<protein>
    <submittedName>
        <fullName evidence="1">Uncharacterized protein</fullName>
    </submittedName>
</protein>
<evidence type="ECO:0000313" key="1">
    <source>
        <dbReference type="EMBL" id="MQL49359.1"/>
    </source>
</evidence>
<dbReference type="Proteomes" id="UP000481739">
    <property type="component" value="Unassembled WGS sequence"/>
</dbReference>
<dbReference type="AlphaFoldDB" id="A0A7C9GQ10"/>
<sequence>MIHVYRFNGTVLSVPWKAVFFTLTKYSGRMSEWCIDGHILADDKETVLIHLVWDFLGYFGN</sequence>
<reference evidence="1 2" key="1">
    <citation type="journal article" date="2019" name="Nature">
        <title>A new antibiotic selectively kills Gram-negative pathogens.</title>
        <authorList>
            <person name="Imai Y."/>
            <person name="Meyer K.J."/>
            <person name="Iinishi A."/>
            <person name="Favre-Godal Q."/>
            <person name="Green R."/>
            <person name="Manuse S."/>
            <person name="Caboni M."/>
            <person name="Mori M."/>
            <person name="Niles S."/>
            <person name="Ghiglieri M."/>
            <person name="Honrao C."/>
            <person name="Ma X."/>
            <person name="Guo J.J."/>
            <person name="Makriyannis A."/>
            <person name="Linares-Otoya L."/>
            <person name="Boehringer N."/>
            <person name="Wuisan Z.G."/>
            <person name="Kaur H."/>
            <person name="Wu R."/>
            <person name="Mateus A."/>
            <person name="Typas A."/>
            <person name="Savitski M.M."/>
            <person name="Espinoza J.L."/>
            <person name="O'Rourke A."/>
            <person name="Nelson K.E."/>
            <person name="Hiller S."/>
            <person name="Noinaj N."/>
            <person name="Schaeberle T.F."/>
            <person name="D'Onofrio A."/>
            <person name="Lewis K."/>
        </authorList>
    </citation>
    <scope>NUCLEOTIDE SEQUENCE [LARGE SCALE GENOMIC DNA]</scope>
    <source>
        <strain evidence="1 2">HGB 1456</strain>
    </source>
</reference>
<accession>A0A7C9GQ10</accession>
<comment type="caution">
    <text evidence="1">The sequence shown here is derived from an EMBL/GenBank/DDBJ whole genome shotgun (WGS) entry which is preliminary data.</text>
</comment>